<dbReference type="EMBL" id="SLZR01000011">
    <property type="protein sequence ID" value="TCS39933.1"/>
    <property type="molecule type" value="Genomic_DNA"/>
</dbReference>
<gene>
    <name evidence="1" type="ORF">BCF53_11123</name>
</gene>
<dbReference type="Gene3D" id="3.40.50.1240">
    <property type="entry name" value="Phosphoglycerate mutase-like"/>
    <property type="match status" value="1"/>
</dbReference>
<dbReference type="RefSeq" id="WP_132702152.1">
    <property type="nucleotide sequence ID" value="NZ_SLZR01000011.1"/>
</dbReference>
<keyword evidence="2" id="KW-1185">Reference proteome</keyword>
<reference evidence="1 2" key="1">
    <citation type="submission" date="2019-03" db="EMBL/GenBank/DDBJ databases">
        <title>Genomic Encyclopedia of Archaeal and Bacterial Type Strains, Phase II (KMG-II): from individual species to whole genera.</title>
        <authorList>
            <person name="Goeker M."/>
        </authorList>
    </citation>
    <scope>NUCLEOTIDE SEQUENCE [LARGE SCALE GENOMIC DNA]</scope>
    <source>
        <strain evidence="1 2">DSM 15388</strain>
    </source>
</reference>
<comment type="caution">
    <text evidence="1">The sequence shown here is derived from an EMBL/GenBank/DDBJ whole genome shotgun (WGS) entry which is preliminary data.</text>
</comment>
<dbReference type="Pfam" id="PF00300">
    <property type="entry name" value="His_Phos_1"/>
    <property type="match status" value="1"/>
</dbReference>
<name>A0A4R3I4D0_9GAMM</name>
<dbReference type="SMART" id="SM00855">
    <property type="entry name" value="PGAM"/>
    <property type="match status" value="1"/>
</dbReference>
<protein>
    <submittedName>
        <fullName evidence="1">Phosphohistidine phosphatase</fullName>
    </submittedName>
</protein>
<accession>A0A4R3I4D0</accession>
<proteinExistence type="predicted"/>
<dbReference type="OrthoDB" id="280692at2"/>
<dbReference type="Proteomes" id="UP000295793">
    <property type="component" value="Unassembled WGS sequence"/>
</dbReference>
<sequence length="145" mass="15744">MYLYLMRHGEAEVIARDDASRPLTATGRASVASKSRFIDSVELMVVSPYLRALQSADILVEEGLSVQRRLIDDRVTPDCPLDPVVSDVIQPGLSAQLIVAHNPLLTRLVRSLCGDEAANVALGTADLVCLSGDFLPGCARLEWVR</sequence>
<evidence type="ECO:0000313" key="2">
    <source>
        <dbReference type="Proteomes" id="UP000295793"/>
    </source>
</evidence>
<dbReference type="CDD" id="cd07067">
    <property type="entry name" value="HP_PGM_like"/>
    <property type="match status" value="1"/>
</dbReference>
<organism evidence="1 2">
    <name type="scientific">Reinekea marinisedimentorum</name>
    <dbReference type="NCBI Taxonomy" id="230495"/>
    <lineage>
        <taxon>Bacteria</taxon>
        <taxon>Pseudomonadati</taxon>
        <taxon>Pseudomonadota</taxon>
        <taxon>Gammaproteobacteria</taxon>
        <taxon>Oceanospirillales</taxon>
        <taxon>Saccharospirillaceae</taxon>
        <taxon>Reinekea</taxon>
    </lineage>
</organism>
<dbReference type="AlphaFoldDB" id="A0A4R3I4D0"/>
<dbReference type="SUPFAM" id="SSF53254">
    <property type="entry name" value="Phosphoglycerate mutase-like"/>
    <property type="match status" value="1"/>
</dbReference>
<dbReference type="InterPro" id="IPR029033">
    <property type="entry name" value="His_PPase_superfam"/>
</dbReference>
<dbReference type="InterPro" id="IPR013078">
    <property type="entry name" value="His_Pase_superF_clade-1"/>
</dbReference>
<evidence type="ECO:0000313" key="1">
    <source>
        <dbReference type="EMBL" id="TCS39933.1"/>
    </source>
</evidence>